<dbReference type="EMBL" id="BEXT01000001">
    <property type="protein sequence ID" value="GBC60034.1"/>
    <property type="molecule type" value="Genomic_DNA"/>
</dbReference>
<reference evidence="4" key="1">
    <citation type="submission" date="2017-11" db="EMBL/GenBank/DDBJ databases">
        <authorList>
            <person name="Watanabe M."/>
            <person name="Kojima H."/>
        </authorList>
    </citation>
    <scope>NUCLEOTIDE SEQUENCE [LARGE SCALE GENOMIC DNA]</scope>
    <source>
        <strain evidence="4">Tokyo 01</strain>
    </source>
</reference>
<dbReference type="RefSeq" id="WP_124327490.1">
    <property type="nucleotide sequence ID" value="NZ_BEXT01000001.1"/>
</dbReference>
<name>A0A401FST9_9BACT</name>
<dbReference type="PROSITE" id="PS51371">
    <property type="entry name" value="CBS"/>
    <property type="match status" value="1"/>
</dbReference>
<protein>
    <recommendedName>
        <fullName evidence="2">CBS domain-containing protein</fullName>
    </recommendedName>
</protein>
<comment type="caution">
    <text evidence="3">The sequence shown here is derived from an EMBL/GenBank/DDBJ whole genome shotgun (WGS) entry which is preliminary data.</text>
</comment>
<dbReference type="Proteomes" id="UP000288096">
    <property type="component" value="Unassembled WGS sequence"/>
</dbReference>
<dbReference type="OrthoDB" id="5470806at2"/>
<evidence type="ECO:0000313" key="4">
    <source>
        <dbReference type="Proteomes" id="UP000288096"/>
    </source>
</evidence>
<gene>
    <name evidence="3" type="ORF">DENIS_0976</name>
</gene>
<keyword evidence="1" id="KW-0129">CBS domain</keyword>
<accession>A0A401FST9</accession>
<evidence type="ECO:0000313" key="3">
    <source>
        <dbReference type="EMBL" id="GBC60034.1"/>
    </source>
</evidence>
<feature type="domain" description="CBS" evidence="2">
    <location>
        <begin position="9"/>
        <end position="76"/>
    </location>
</feature>
<dbReference type="InterPro" id="IPR000644">
    <property type="entry name" value="CBS_dom"/>
</dbReference>
<sequence length="183" mass="20786">MKTTVKDLMIPLSEYATVSMDATLSDAVMALGQAQEQFSQKKYPHRAILIYDENKKVIGKVSQLDILRSLEPKYDEMLTHKKSLGLGFTRKFQRAMLEQLRLWEAPMKDICRKAAEQKVTSFMTTPEEGEYIEAGKNLNEAIHQLVMGNHQSLLVLENKEIIGILKLTDVFQAIADEIIKCAI</sequence>
<dbReference type="InterPro" id="IPR046342">
    <property type="entry name" value="CBS_dom_sf"/>
</dbReference>
<dbReference type="SUPFAM" id="SSF54631">
    <property type="entry name" value="CBS-domain pair"/>
    <property type="match status" value="1"/>
</dbReference>
<proteinExistence type="predicted"/>
<dbReference type="Gene3D" id="3.10.580.10">
    <property type="entry name" value="CBS-domain"/>
    <property type="match status" value="1"/>
</dbReference>
<evidence type="ECO:0000259" key="2">
    <source>
        <dbReference type="PROSITE" id="PS51371"/>
    </source>
</evidence>
<evidence type="ECO:0000256" key="1">
    <source>
        <dbReference type="PROSITE-ProRule" id="PRU00703"/>
    </source>
</evidence>
<dbReference type="Pfam" id="PF00571">
    <property type="entry name" value="CBS"/>
    <property type="match status" value="2"/>
</dbReference>
<reference evidence="4" key="2">
    <citation type="submission" date="2019-01" db="EMBL/GenBank/DDBJ databases">
        <title>Genome sequence of Desulfonema ishimotonii strain Tokyo 01.</title>
        <authorList>
            <person name="Fukui M."/>
        </authorList>
    </citation>
    <scope>NUCLEOTIDE SEQUENCE [LARGE SCALE GENOMIC DNA]</scope>
    <source>
        <strain evidence="4">Tokyo 01</strain>
    </source>
</reference>
<organism evidence="3 4">
    <name type="scientific">Desulfonema ishimotonii</name>
    <dbReference type="NCBI Taxonomy" id="45657"/>
    <lineage>
        <taxon>Bacteria</taxon>
        <taxon>Pseudomonadati</taxon>
        <taxon>Thermodesulfobacteriota</taxon>
        <taxon>Desulfobacteria</taxon>
        <taxon>Desulfobacterales</taxon>
        <taxon>Desulfococcaceae</taxon>
        <taxon>Desulfonema</taxon>
    </lineage>
</organism>
<dbReference type="AlphaFoldDB" id="A0A401FST9"/>
<keyword evidence="4" id="KW-1185">Reference proteome</keyword>